<protein>
    <submittedName>
        <fullName evidence="1">Uncharacterized protein</fullName>
    </submittedName>
</protein>
<gene>
    <name evidence="1" type="ORF">FA95DRAFT_1578554</name>
</gene>
<dbReference type="EMBL" id="MU276689">
    <property type="protein sequence ID" value="KAI0037852.1"/>
    <property type="molecule type" value="Genomic_DNA"/>
</dbReference>
<name>A0ACB8R1U4_9AGAM</name>
<evidence type="ECO:0000313" key="1">
    <source>
        <dbReference type="EMBL" id="KAI0037852.1"/>
    </source>
</evidence>
<reference evidence="1" key="2">
    <citation type="journal article" date="2022" name="New Phytol.">
        <title>Evolutionary transition to the ectomycorrhizal habit in the genomes of a hyperdiverse lineage of mushroom-forming fungi.</title>
        <authorList>
            <person name="Looney B."/>
            <person name="Miyauchi S."/>
            <person name="Morin E."/>
            <person name="Drula E."/>
            <person name="Courty P.E."/>
            <person name="Kohler A."/>
            <person name="Kuo A."/>
            <person name="LaButti K."/>
            <person name="Pangilinan J."/>
            <person name="Lipzen A."/>
            <person name="Riley R."/>
            <person name="Andreopoulos W."/>
            <person name="He G."/>
            <person name="Johnson J."/>
            <person name="Nolan M."/>
            <person name="Tritt A."/>
            <person name="Barry K.W."/>
            <person name="Grigoriev I.V."/>
            <person name="Nagy L.G."/>
            <person name="Hibbett D."/>
            <person name="Henrissat B."/>
            <person name="Matheny P.B."/>
            <person name="Labbe J."/>
            <person name="Martin F.M."/>
        </authorList>
    </citation>
    <scope>NUCLEOTIDE SEQUENCE</scope>
    <source>
        <strain evidence="1">FP105234-sp</strain>
    </source>
</reference>
<evidence type="ECO:0000313" key="2">
    <source>
        <dbReference type="Proteomes" id="UP000814033"/>
    </source>
</evidence>
<reference evidence="1" key="1">
    <citation type="submission" date="2021-02" db="EMBL/GenBank/DDBJ databases">
        <authorList>
            <consortium name="DOE Joint Genome Institute"/>
            <person name="Ahrendt S."/>
            <person name="Looney B.P."/>
            <person name="Miyauchi S."/>
            <person name="Morin E."/>
            <person name="Drula E."/>
            <person name="Courty P.E."/>
            <person name="Chicoki N."/>
            <person name="Fauchery L."/>
            <person name="Kohler A."/>
            <person name="Kuo A."/>
            <person name="Labutti K."/>
            <person name="Pangilinan J."/>
            <person name="Lipzen A."/>
            <person name="Riley R."/>
            <person name="Andreopoulos W."/>
            <person name="He G."/>
            <person name="Johnson J."/>
            <person name="Barry K.W."/>
            <person name="Grigoriev I.V."/>
            <person name="Nagy L."/>
            <person name="Hibbett D."/>
            <person name="Henrissat B."/>
            <person name="Matheny P.B."/>
            <person name="Labbe J."/>
            <person name="Martin F."/>
        </authorList>
    </citation>
    <scope>NUCLEOTIDE SEQUENCE</scope>
    <source>
        <strain evidence="1">FP105234-sp</strain>
    </source>
</reference>
<sequence>MPTVRVFPPPKLQSGYVSIAARRCSLSSADVEPVASGSSHGFLICFLYSDDLPVNHALMRLYPEFNWRGELVVMRMSPSSPHRFVTNMGGRVFAGLAEEAIIAQPHVRFLKLARSLESEGKSIPEDLPTHMHHKHDPTPVQAEDEQVEN</sequence>
<proteinExistence type="predicted"/>
<dbReference type="Proteomes" id="UP000814033">
    <property type="component" value="Unassembled WGS sequence"/>
</dbReference>
<accession>A0ACB8R1U4</accession>
<keyword evidence="2" id="KW-1185">Reference proteome</keyword>
<comment type="caution">
    <text evidence="1">The sequence shown here is derived from an EMBL/GenBank/DDBJ whole genome shotgun (WGS) entry which is preliminary data.</text>
</comment>
<organism evidence="1 2">
    <name type="scientific">Auriscalpium vulgare</name>
    <dbReference type="NCBI Taxonomy" id="40419"/>
    <lineage>
        <taxon>Eukaryota</taxon>
        <taxon>Fungi</taxon>
        <taxon>Dikarya</taxon>
        <taxon>Basidiomycota</taxon>
        <taxon>Agaricomycotina</taxon>
        <taxon>Agaricomycetes</taxon>
        <taxon>Russulales</taxon>
        <taxon>Auriscalpiaceae</taxon>
        <taxon>Auriscalpium</taxon>
    </lineage>
</organism>